<keyword evidence="2" id="KW-0472">Membrane</keyword>
<name>A0A1D1V7E9_RAMVA</name>
<evidence type="ECO:0000256" key="1">
    <source>
        <dbReference type="SAM" id="MobiDB-lite"/>
    </source>
</evidence>
<sequence>MAIFRGISIINFFLAIVVTILVVSTIVYSQTSGNATFISVQNATLDNTTTNTNLSITPVIMIQPVAIAPVVLTNGEVSTSTETSRSATLSTQAVVSFTNFSNVVRLPAAEAKRETSTASSIAVVPVNPVVAQSVVVVNESTSTVPSTTSSTTTSTIANTITTTTTTTTTTSTSSTTTTPETTRRSTSQATVAAVVPVILPVVSVSNTPVAATTSTPSTGHLSSATVVDVTVLPVVIANNFVLVHVSNSTTDSVEATPTALRQPRVEVAPVETVVPVGSVETVPPAGWQPIASLGIPNYVEDYHKHRRPRYNSAENQLGSPLLLASFLVLAYFLL</sequence>
<organism evidence="3 4">
    <name type="scientific">Ramazzottius varieornatus</name>
    <name type="common">Water bear</name>
    <name type="synonym">Tardigrade</name>
    <dbReference type="NCBI Taxonomy" id="947166"/>
    <lineage>
        <taxon>Eukaryota</taxon>
        <taxon>Metazoa</taxon>
        <taxon>Ecdysozoa</taxon>
        <taxon>Tardigrada</taxon>
        <taxon>Eutardigrada</taxon>
        <taxon>Parachela</taxon>
        <taxon>Hypsibioidea</taxon>
        <taxon>Ramazzottiidae</taxon>
        <taxon>Ramazzottius</taxon>
    </lineage>
</organism>
<comment type="caution">
    <text evidence="3">The sequence shown here is derived from an EMBL/GenBank/DDBJ whole genome shotgun (WGS) entry which is preliminary data.</text>
</comment>
<proteinExistence type="predicted"/>
<dbReference type="EMBL" id="BDGG01000003">
    <property type="protein sequence ID" value="GAU94753.1"/>
    <property type="molecule type" value="Genomic_DNA"/>
</dbReference>
<reference evidence="3 4" key="1">
    <citation type="journal article" date="2016" name="Nat. Commun.">
        <title>Extremotolerant tardigrade genome and improved radiotolerance of human cultured cells by tardigrade-unique protein.</title>
        <authorList>
            <person name="Hashimoto T."/>
            <person name="Horikawa D.D."/>
            <person name="Saito Y."/>
            <person name="Kuwahara H."/>
            <person name="Kozuka-Hata H."/>
            <person name="Shin-I T."/>
            <person name="Minakuchi Y."/>
            <person name="Ohishi K."/>
            <person name="Motoyama A."/>
            <person name="Aizu T."/>
            <person name="Enomoto A."/>
            <person name="Kondo K."/>
            <person name="Tanaka S."/>
            <person name="Hara Y."/>
            <person name="Koshikawa S."/>
            <person name="Sagara H."/>
            <person name="Miura T."/>
            <person name="Yokobori S."/>
            <person name="Miyagawa K."/>
            <person name="Suzuki Y."/>
            <person name="Kubo T."/>
            <person name="Oyama M."/>
            <person name="Kohara Y."/>
            <person name="Fujiyama A."/>
            <person name="Arakawa K."/>
            <person name="Katayama T."/>
            <person name="Toyoda A."/>
            <person name="Kunieda T."/>
        </authorList>
    </citation>
    <scope>NUCLEOTIDE SEQUENCE [LARGE SCALE GENOMIC DNA]</scope>
    <source>
        <strain evidence="3 4">YOKOZUNA-1</strain>
    </source>
</reference>
<evidence type="ECO:0000256" key="2">
    <source>
        <dbReference type="SAM" id="Phobius"/>
    </source>
</evidence>
<keyword evidence="4" id="KW-1185">Reference proteome</keyword>
<evidence type="ECO:0000313" key="3">
    <source>
        <dbReference type="EMBL" id="GAU94753.1"/>
    </source>
</evidence>
<evidence type="ECO:0000313" key="4">
    <source>
        <dbReference type="Proteomes" id="UP000186922"/>
    </source>
</evidence>
<dbReference type="Proteomes" id="UP000186922">
    <property type="component" value="Unassembled WGS sequence"/>
</dbReference>
<accession>A0A1D1V7E9</accession>
<feature type="region of interest" description="Disordered" evidence="1">
    <location>
        <begin position="164"/>
        <end position="188"/>
    </location>
</feature>
<feature type="transmembrane region" description="Helical" evidence="2">
    <location>
        <begin position="7"/>
        <end position="28"/>
    </location>
</feature>
<protein>
    <submittedName>
        <fullName evidence="3">Uncharacterized protein</fullName>
    </submittedName>
</protein>
<dbReference type="STRING" id="947166.A0A1D1V7E9"/>
<dbReference type="AlphaFoldDB" id="A0A1D1V7E9"/>
<gene>
    <name evidence="3" type="primary">RvY_06474-1</name>
    <name evidence="3" type="synonym">RvY_06474.1</name>
    <name evidence="3" type="ORF">RvY_06474</name>
</gene>
<keyword evidence="2" id="KW-0812">Transmembrane</keyword>
<keyword evidence="2" id="KW-1133">Transmembrane helix</keyword>